<feature type="region of interest" description="Disordered" evidence="8">
    <location>
        <begin position="428"/>
        <end position="455"/>
    </location>
</feature>
<evidence type="ECO:0000256" key="3">
    <source>
        <dbReference type="ARBA" id="ARBA00023015"/>
    </source>
</evidence>
<dbReference type="CDD" id="cd07981">
    <property type="entry name" value="HFD_TAF12"/>
    <property type="match status" value="1"/>
</dbReference>
<keyword evidence="5" id="KW-0539">Nucleus</keyword>
<comment type="similarity">
    <text evidence="2">Belongs to the TAF12 family.</text>
</comment>
<dbReference type="Gene3D" id="1.10.20.10">
    <property type="entry name" value="Histone, subunit A"/>
    <property type="match status" value="1"/>
</dbReference>
<protein>
    <recommendedName>
        <fullName evidence="6">TBP-associated factor 12</fullName>
    </recommendedName>
    <alternativeName>
        <fullName evidence="7">Transcription initiation factor TFIID subunit 12</fullName>
    </alternativeName>
</protein>
<dbReference type="PANTHER" id="PTHR12264">
    <property type="entry name" value="TRANSCRIPTION INITIATION FACTOR TFIID SUBUNIT 12"/>
    <property type="match status" value="1"/>
</dbReference>
<feature type="compositionally biased region" description="Polar residues" evidence="8">
    <location>
        <begin position="203"/>
        <end position="215"/>
    </location>
</feature>
<dbReference type="InterPro" id="IPR037794">
    <property type="entry name" value="TAF12"/>
</dbReference>
<feature type="region of interest" description="Disordered" evidence="8">
    <location>
        <begin position="200"/>
        <end position="298"/>
    </location>
</feature>
<name>A0AAE9WDF2_9SCHI</name>
<dbReference type="GO" id="GO:0005669">
    <property type="term" value="C:transcription factor TFIID complex"/>
    <property type="evidence" value="ECO:0007669"/>
    <property type="project" value="InterPro"/>
</dbReference>
<feature type="compositionally biased region" description="Polar residues" evidence="8">
    <location>
        <begin position="272"/>
        <end position="296"/>
    </location>
</feature>
<dbReference type="EMBL" id="CP115612">
    <property type="protein sequence ID" value="WBW73539.1"/>
    <property type="molecule type" value="Genomic_DNA"/>
</dbReference>
<keyword evidence="4" id="KW-0804">Transcription</keyword>
<evidence type="ECO:0000256" key="5">
    <source>
        <dbReference type="ARBA" id="ARBA00023242"/>
    </source>
</evidence>
<organism evidence="10 11">
    <name type="scientific">Schizosaccharomyces osmophilus</name>
    <dbReference type="NCBI Taxonomy" id="2545709"/>
    <lineage>
        <taxon>Eukaryota</taxon>
        <taxon>Fungi</taxon>
        <taxon>Dikarya</taxon>
        <taxon>Ascomycota</taxon>
        <taxon>Taphrinomycotina</taxon>
        <taxon>Schizosaccharomycetes</taxon>
        <taxon>Schizosaccharomycetales</taxon>
        <taxon>Schizosaccharomycetaceae</taxon>
        <taxon>Schizosaccharomyces</taxon>
    </lineage>
</organism>
<sequence length="455" mass="49767">MNGQHSGPGTPVQRPASGPVNQAALNQQRANQLTNLLHTMSIYQQNAQNLGLNTPQGQVYLLQAQAIRRQLQAHAQSGQLPNQQLLQQLQANGSFQQRTPEPNAVPPRSRHQLSPQEQTMLVVRHRQLQTAQNYLTEMKETHERIKKELTTNENLDSSTRETLVKQESELTVKIAQYTAAISNGIRSIQQLQNQQLPNRQLSGTVNNSGSVTPNSALGADARSATSTPQLQRSQSQPNANQQKTPFDNPLGNTAVTDSNVANTLNVEGADAGSSTPQQAGSMDSKMQNSSFMTNNHLGKLDAKSPVPFAMPPGRATLTGGYASGNVGLSTPGLARAPHYELDNGNRLLSKRKLNDLLQQIDSEKHLEPEVEELLLEIADEFVESVTNFACRLAKHRKSDTLDMKDVQLHLERNWNIRLPGFASDDVVKSVRKSGPTPSYQQKQGAVGTAKALSKD</sequence>
<dbReference type="InterPro" id="IPR003228">
    <property type="entry name" value="TFIID_TAF12_dom"/>
</dbReference>
<feature type="region of interest" description="Disordered" evidence="8">
    <location>
        <begin position="95"/>
        <end position="114"/>
    </location>
</feature>
<keyword evidence="11" id="KW-1185">Reference proteome</keyword>
<evidence type="ECO:0000259" key="9">
    <source>
        <dbReference type="Pfam" id="PF03847"/>
    </source>
</evidence>
<reference evidence="10 11" key="1">
    <citation type="journal article" date="2023" name="G3 (Bethesda)">
        <title>A high-quality reference genome for the fission yeast Schizosaccharomyces osmophilus.</title>
        <authorList>
            <person name="Jia G.S."/>
            <person name="Zhang W.C."/>
            <person name="Liang Y."/>
            <person name="Liu X.H."/>
            <person name="Rhind N."/>
            <person name="Pidoux A."/>
            <person name="Brysch-Herzberg M."/>
            <person name="Du L.L."/>
        </authorList>
    </citation>
    <scope>NUCLEOTIDE SEQUENCE [LARGE SCALE GENOMIC DNA]</scope>
    <source>
        <strain evidence="10 11">CBS 15793</strain>
    </source>
</reference>
<dbReference type="PANTHER" id="PTHR12264:SF21">
    <property type="entry name" value="TRANSCRIPTION INITIATION FACTOR TFIID SUBUNIT 12"/>
    <property type="match status" value="1"/>
</dbReference>
<evidence type="ECO:0000313" key="10">
    <source>
        <dbReference type="EMBL" id="WBW73539.1"/>
    </source>
</evidence>
<dbReference type="Pfam" id="PF03847">
    <property type="entry name" value="TFIID_20kDa"/>
    <property type="match status" value="1"/>
</dbReference>
<dbReference type="GO" id="GO:0046982">
    <property type="term" value="F:protein heterodimerization activity"/>
    <property type="evidence" value="ECO:0007669"/>
    <property type="project" value="InterPro"/>
</dbReference>
<dbReference type="InterPro" id="IPR009072">
    <property type="entry name" value="Histone-fold"/>
</dbReference>
<dbReference type="SUPFAM" id="SSF47113">
    <property type="entry name" value="Histone-fold"/>
    <property type="match status" value="1"/>
</dbReference>
<evidence type="ECO:0000256" key="6">
    <source>
        <dbReference type="ARBA" id="ARBA00075089"/>
    </source>
</evidence>
<dbReference type="Proteomes" id="UP001212411">
    <property type="component" value="Chromosome 2"/>
</dbReference>
<dbReference type="GO" id="GO:0003677">
    <property type="term" value="F:DNA binding"/>
    <property type="evidence" value="ECO:0007669"/>
    <property type="project" value="TreeGrafter"/>
</dbReference>
<keyword evidence="3" id="KW-0805">Transcription regulation</keyword>
<proteinExistence type="inferred from homology"/>
<evidence type="ECO:0000313" key="11">
    <source>
        <dbReference type="Proteomes" id="UP001212411"/>
    </source>
</evidence>
<dbReference type="GO" id="GO:0017025">
    <property type="term" value="F:TBP-class protein binding"/>
    <property type="evidence" value="ECO:0007669"/>
    <property type="project" value="TreeGrafter"/>
</dbReference>
<evidence type="ECO:0000256" key="2">
    <source>
        <dbReference type="ARBA" id="ARBA00007530"/>
    </source>
</evidence>
<dbReference type="RefSeq" id="XP_056037782.1">
    <property type="nucleotide sequence ID" value="XM_056181864.1"/>
</dbReference>
<dbReference type="GO" id="GO:0051123">
    <property type="term" value="P:RNA polymerase II preinitiation complex assembly"/>
    <property type="evidence" value="ECO:0007669"/>
    <property type="project" value="TreeGrafter"/>
</dbReference>
<gene>
    <name evidence="10" type="primary">taf12</name>
    <name evidence="10" type="ORF">SOMG_03073</name>
</gene>
<dbReference type="GeneID" id="80876553"/>
<dbReference type="GO" id="GO:0000124">
    <property type="term" value="C:SAGA complex"/>
    <property type="evidence" value="ECO:0007669"/>
    <property type="project" value="InterPro"/>
</dbReference>
<dbReference type="KEGG" id="som:SOMG_03073"/>
<evidence type="ECO:0000256" key="7">
    <source>
        <dbReference type="ARBA" id="ARBA00093657"/>
    </source>
</evidence>
<accession>A0AAE9WDF2</accession>
<evidence type="ECO:0000256" key="8">
    <source>
        <dbReference type="SAM" id="MobiDB-lite"/>
    </source>
</evidence>
<evidence type="ECO:0000256" key="1">
    <source>
        <dbReference type="ARBA" id="ARBA00004123"/>
    </source>
</evidence>
<feature type="compositionally biased region" description="Polar residues" evidence="8">
    <location>
        <begin position="223"/>
        <end position="265"/>
    </location>
</feature>
<dbReference type="AlphaFoldDB" id="A0AAE9WDF2"/>
<evidence type="ECO:0000256" key="4">
    <source>
        <dbReference type="ARBA" id="ARBA00023163"/>
    </source>
</evidence>
<dbReference type="FunFam" id="1.10.20.10:FF:000011">
    <property type="entry name" value="Transcription initiation factor TFIID subunit 12"/>
    <property type="match status" value="1"/>
</dbReference>
<feature type="domain" description="Transcription initiation factor TFIID subunit 12" evidence="9">
    <location>
        <begin position="349"/>
        <end position="416"/>
    </location>
</feature>
<comment type="subcellular location">
    <subcellularLocation>
        <location evidence="1">Nucleus</location>
    </subcellularLocation>
</comment>